<sequence>MTAAAAAATTAGAPPALPRRRWVLDLAATGLLLAVPIIGFWPTYAGPGYLPAAMGGAVLGAGLAALAAWRRWGLLLVSALAVLVYFVFGGAVALPHTAIAGVVPTLETWRQLALGVVTSWKQLLTTVAPVPAGEGFLLVPFLLAYVAALLTASLALRARHAAWALIPAIAFLVAQIALGTSDPAAPLVEGGVLAIVALGWLSVRQAWAPARGAVPLGEGHASRTGTVRRIALGGGVVAVAVMIGVVTSGLTAPASPRYVLRDVVIPPFDVKEFASPLQSFRGYVRDADDETLFTVSGLPAGARVRLAAMDAYSGTVYNVSDSGSGSSSAFAPVRPEMSPGVEGTPVSVRVEIGALEGVWMPQVGALQSVVFDGDRGDALRRSAHYNTSTRTGVVTSGLASGDAYDLDVVVPAVPSDNALAAVDFAPVKLPAQSGVPQEFAGIASDAMTEAETPIERVRALQQMLAGGGFFSHGLEGEALSRAGHGAERISTLLGSEQMVGDDEQYAVAMTLLAREVGIPARVVMGFYPDPDAGDQAVFAATGDTLHAWVEVAFDGVGWVPFDPTPPEDQVPSDQTTKPKADPKPQVLQPPPPLDQPVELPPSVPDEREAEDDKEEGASIVGLVLAIAGGVLGLLALMLAPFLIIGAIKAARRRGRRSAERGVDRITGGWDELVDRAADFGTDVRPGATRQEDAHRVQAAFAAPAVTTLARRADAEVFGPAEPTEAEIAEFWRQVDEIVGTMGRRASLGRRLRARLSVRSLLGGTRFALPPRAPKPPKRPRAAGAASRRSARADLTDHTAEARTEPGDRAASHPTETA</sequence>
<dbReference type="AlphaFoldDB" id="A0A7D4PZA2"/>
<organism evidence="4 5">
    <name type="scientific">Microbacterium hominis</name>
    <dbReference type="NCBI Taxonomy" id="162426"/>
    <lineage>
        <taxon>Bacteria</taxon>
        <taxon>Bacillati</taxon>
        <taxon>Actinomycetota</taxon>
        <taxon>Actinomycetes</taxon>
        <taxon>Micrococcales</taxon>
        <taxon>Microbacteriaceae</taxon>
        <taxon>Microbacterium</taxon>
    </lineage>
</organism>
<feature type="region of interest" description="Disordered" evidence="1">
    <location>
        <begin position="765"/>
        <end position="817"/>
    </location>
</feature>
<evidence type="ECO:0000313" key="4">
    <source>
        <dbReference type="EMBL" id="QKJ18192.1"/>
    </source>
</evidence>
<feature type="transmembrane region" description="Helical" evidence="2">
    <location>
        <begin position="22"/>
        <end position="42"/>
    </location>
</feature>
<keyword evidence="2" id="KW-0812">Transmembrane</keyword>
<dbReference type="Gene3D" id="3.10.620.30">
    <property type="match status" value="1"/>
</dbReference>
<dbReference type="PANTHER" id="PTHR42736">
    <property type="entry name" value="PROTEIN-GLUTAMINE GAMMA-GLUTAMYLTRANSFERASE"/>
    <property type="match status" value="1"/>
</dbReference>
<dbReference type="Pfam" id="PF11992">
    <property type="entry name" value="TgpA_N"/>
    <property type="match status" value="1"/>
</dbReference>
<name>A0A7D4PZA2_9MICO</name>
<evidence type="ECO:0000256" key="2">
    <source>
        <dbReference type="SAM" id="Phobius"/>
    </source>
</evidence>
<dbReference type="InterPro" id="IPR052901">
    <property type="entry name" value="Bact_TGase-like"/>
</dbReference>
<keyword evidence="2" id="KW-1133">Transmembrane helix</keyword>
<reference evidence="4 5" key="1">
    <citation type="submission" date="2020-05" db="EMBL/GenBank/DDBJ databases">
        <title>Strain PA2F3 complete genome.</title>
        <authorList>
            <person name="Kim Y.-S."/>
            <person name="Kim S.-J."/>
            <person name="Jung H.-k."/>
            <person name="Kim S.-E."/>
            <person name="Kim K.-H."/>
        </authorList>
    </citation>
    <scope>NUCLEOTIDE SEQUENCE [LARGE SCALE GENOMIC DNA]</scope>
    <source>
        <strain evidence="4 5">PA2F3</strain>
    </source>
</reference>
<dbReference type="PANTHER" id="PTHR42736:SF1">
    <property type="entry name" value="PROTEIN-GLUTAMINE GAMMA-GLUTAMYLTRANSFERASE"/>
    <property type="match status" value="1"/>
</dbReference>
<feature type="compositionally biased region" description="Pro residues" evidence="1">
    <location>
        <begin position="587"/>
        <end position="603"/>
    </location>
</feature>
<feature type="transmembrane region" description="Helical" evidence="2">
    <location>
        <begin position="230"/>
        <end position="250"/>
    </location>
</feature>
<evidence type="ECO:0000259" key="3">
    <source>
        <dbReference type="SMART" id="SM00460"/>
    </source>
</evidence>
<gene>
    <name evidence="4" type="ORF">HQM25_01370</name>
</gene>
<evidence type="ECO:0000313" key="5">
    <source>
        <dbReference type="Proteomes" id="UP000502498"/>
    </source>
</evidence>
<dbReference type="InterPro" id="IPR021878">
    <property type="entry name" value="TgpA_N"/>
</dbReference>
<dbReference type="EMBL" id="CP054038">
    <property type="protein sequence ID" value="QKJ18192.1"/>
    <property type="molecule type" value="Genomic_DNA"/>
</dbReference>
<keyword evidence="2" id="KW-0472">Membrane</keyword>
<proteinExistence type="predicted"/>
<dbReference type="SUPFAM" id="SSF54001">
    <property type="entry name" value="Cysteine proteinases"/>
    <property type="match status" value="1"/>
</dbReference>
<dbReference type="Proteomes" id="UP000502498">
    <property type="component" value="Chromosome"/>
</dbReference>
<feature type="transmembrane region" description="Helical" evidence="2">
    <location>
        <begin position="74"/>
        <end position="94"/>
    </location>
</feature>
<dbReference type="InterPro" id="IPR038765">
    <property type="entry name" value="Papain-like_cys_pep_sf"/>
</dbReference>
<feature type="region of interest" description="Disordered" evidence="1">
    <location>
        <begin position="560"/>
        <end position="614"/>
    </location>
</feature>
<evidence type="ECO:0000256" key="1">
    <source>
        <dbReference type="SAM" id="MobiDB-lite"/>
    </source>
</evidence>
<feature type="transmembrane region" description="Helical" evidence="2">
    <location>
        <begin position="136"/>
        <end position="156"/>
    </location>
</feature>
<feature type="transmembrane region" description="Helical" evidence="2">
    <location>
        <begin position="619"/>
        <end position="647"/>
    </location>
</feature>
<feature type="domain" description="Transglutaminase-like" evidence="3">
    <location>
        <begin position="494"/>
        <end position="565"/>
    </location>
</feature>
<dbReference type="Pfam" id="PF01841">
    <property type="entry name" value="Transglut_core"/>
    <property type="match status" value="1"/>
</dbReference>
<feature type="compositionally biased region" description="Basic and acidic residues" evidence="1">
    <location>
        <begin position="790"/>
        <end position="810"/>
    </location>
</feature>
<protein>
    <submittedName>
        <fullName evidence="4">Transglutaminase domain-containing protein</fullName>
    </submittedName>
</protein>
<dbReference type="RefSeq" id="WP_172988572.1">
    <property type="nucleotide sequence ID" value="NZ_CP054038.1"/>
</dbReference>
<dbReference type="SMART" id="SM00460">
    <property type="entry name" value="TGc"/>
    <property type="match status" value="1"/>
</dbReference>
<feature type="transmembrane region" description="Helical" evidence="2">
    <location>
        <begin position="161"/>
        <end position="178"/>
    </location>
</feature>
<accession>A0A7D4PZA2</accession>
<dbReference type="InterPro" id="IPR002931">
    <property type="entry name" value="Transglutaminase-like"/>
</dbReference>
<feature type="transmembrane region" description="Helical" evidence="2">
    <location>
        <begin position="184"/>
        <end position="203"/>
    </location>
</feature>
<feature type="transmembrane region" description="Helical" evidence="2">
    <location>
        <begin position="48"/>
        <end position="67"/>
    </location>
</feature>